<keyword evidence="2" id="KW-1185">Reference proteome</keyword>
<dbReference type="AlphaFoldDB" id="A0A859QG77"/>
<protein>
    <submittedName>
        <fullName evidence="1">Uncharacterized protein</fullName>
    </submittedName>
</protein>
<sequence length="73" mass="7862">MKERILFVMLIFAVATTPISSASAGECDGDYYVGLGANQNHIGGKRQPINSYLLKRMARQKPPQGAAGNRAPN</sequence>
<organism evidence="1 2">
    <name type="scientific">Sinorhizobium mexicanum</name>
    <dbReference type="NCBI Taxonomy" id="375549"/>
    <lineage>
        <taxon>Bacteria</taxon>
        <taxon>Pseudomonadati</taxon>
        <taxon>Pseudomonadota</taxon>
        <taxon>Alphaproteobacteria</taxon>
        <taxon>Hyphomicrobiales</taxon>
        <taxon>Rhizobiaceae</taxon>
        <taxon>Sinorhizobium/Ensifer group</taxon>
        <taxon>Sinorhizobium</taxon>
    </lineage>
</organism>
<dbReference type="KEGG" id="emx:FKV68_01565"/>
<evidence type="ECO:0000313" key="2">
    <source>
        <dbReference type="Proteomes" id="UP000510721"/>
    </source>
</evidence>
<dbReference type="RefSeq" id="WP_180939812.1">
    <property type="nucleotide sequence ID" value="NZ_CP041238.1"/>
</dbReference>
<name>A0A859QG77_9HYPH</name>
<gene>
    <name evidence="1" type="ORF">FKV68_01565</name>
</gene>
<proteinExistence type="predicted"/>
<evidence type="ECO:0000313" key="1">
    <source>
        <dbReference type="EMBL" id="QLL60220.1"/>
    </source>
</evidence>
<dbReference type="Proteomes" id="UP000510721">
    <property type="component" value="Chromosome"/>
</dbReference>
<reference evidence="1 2" key="1">
    <citation type="submission" date="2019-06" db="EMBL/GenBank/DDBJ databases">
        <title>Complete genome sequence of Ensifer mexicanus ITTG R7 isolated from nodules of Acacia angustissima (Mill.) Kuntze.</title>
        <authorList>
            <person name="Rincon-Rosales R."/>
            <person name="Rogel M.A."/>
            <person name="Guerrero G."/>
            <person name="Rincon-Molina C.I."/>
            <person name="Lopez-Lopez A."/>
            <person name="Martinez-Romero E."/>
        </authorList>
    </citation>
    <scope>NUCLEOTIDE SEQUENCE [LARGE SCALE GENOMIC DNA]</scope>
    <source>
        <strain evidence="1 2">ITTG R7</strain>
    </source>
</reference>
<dbReference type="EMBL" id="CP041238">
    <property type="protein sequence ID" value="QLL60220.1"/>
    <property type="molecule type" value="Genomic_DNA"/>
</dbReference>
<accession>A0A859QG77</accession>